<organism evidence="1 2">
    <name type="scientific">Psychroflexus salis</name>
    <dbReference type="NCBI Taxonomy" id="1526574"/>
    <lineage>
        <taxon>Bacteria</taxon>
        <taxon>Pseudomonadati</taxon>
        <taxon>Bacteroidota</taxon>
        <taxon>Flavobacteriia</taxon>
        <taxon>Flavobacteriales</taxon>
        <taxon>Flavobacteriaceae</taxon>
        <taxon>Psychroflexus</taxon>
    </lineage>
</organism>
<dbReference type="EMBL" id="BMGL01000005">
    <property type="protein sequence ID" value="GGE10603.1"/>
    <property type="molecule type" value="Genomic_DNA"/>
</dbReference>
<dbReference type="AlphaFoldDB" id="A0A917E8U1"/>
<proteinExistence type="predicted"/>
<accession>A0A917E8U1</accession>
<dbReference type="Proteomes" id="UP000599688">
    <property type="component" value="Unassembled WGS sequence"/>
</dbReference>
<gene>
    <name evidence="1" type="ORF">GCM10010831_10130</name>
</gene>
<name>A0A917E8U1_9FLAO</name>
<reference evidence="1 2" key="1">
    <citation type="journal article" date="2014" name="Int. J. Syst. Evol. Microbiol.">
        <title>Complete genome sequence of Corynebacterium casei LMG S-19264T (=DSM 44701T), isolated from a smear-ripened cheese.</title>
        <authorList>
            <consortium name="US DOE Joint Genome Institute (JGI-PGF)"/>
            <person name="Walter F."/>
            <person name="Albersmeier A."/>
            <person name="Kalinowski J."/>
            <person name="Ruckert C."/>
        </authorList>
    </citation>
    <scope>NUCLEOTIDE SEQUENCE [LARGE SCALE GENOMIC DNA]</scope>
    <source>
        <strain evidence="1 2">CGMCC 1.12925</strain>
    </source>
</reference>
<keyword evidence="2" id="KW-1185">Reference proteome</keyword>
<sequence>MPDGVGIRNYIYSSNFDKFDVDIKILHNFNPNTINDFSLHESIKLEQLKTYKESFQEKFYRELIHLVRLKYNAKIKTNSSILSNYMPKKNALKLKLFYAIVEFCSKFYISQGQIQNLEIQYQKAIRSSKVYQYYYNYFKEHQPTKLFCTHQRAVIAAPIFAAAKDAGIKTLTAIYSWDNLPKARLALRADEYLVWSPYMKDELTTYYPEIKDQQIKILGTPQFQFHYDDSYLWTKEKLAEFYDLDLNKKWLCFSGDDKTTSPFDPEYLQDIAEEIYSSGLATEWQILLRPVPVEGFDKYQEIIDRYPEIIKKTGADWVMSSNWSDVYPKETDLNILSSLCEHANAVINVGSTMALDFGMHHKPAIYLNYEVKPNSNWSIKRVYKFQHFRSMGELTPVIWLNDKKDLPEIIMNLGKYHQQTKEDMQTWCERIIPKELRVSSSHLINQYLTNN</sequence>
<comment type="caution">
    <text evidence="1">The sequence shown here is derived from an EMBL/GenBank/DDBJ whole genome shotgun (WGS) entry which is preliminary data.</text>
</comment>
<evidence type="ECO:0000313" key="1">
    <source>
        <dbReference type="EMBL" id="GGE10603.1"/>
    </source>
</evidence>
<protein>
    <submittedName>
        <fullName evidence="1">Uncharacterized protein</fullName>
    </submittedName>
</protein>
<evidence type="ECO:0000313" key="2">
    <source>
        <dbReference type="Proteomes" id="UP000599688"/>
    </source>
</evidence>